<feature type="domain" description="F-box" evidence="1">
    <location>
        <begin position="25"/>
        <end position="58"/>
    </location>
</feature>
<evidence type="ECO:0000259" key="1">
    <source>
        <dbReference type="Pfam" id="PF12937"/>
    </source>
</evidence>
<sequence length="320" mass="35435">MPYTGGWLSRRQRWSRRNNDEGTPLPDDALAAVFARLVDARDVIRCAATCRRWGRVVSTHPPAALSHARPLPTSTASAYSSPTLALGFFHQDDAHTRKRKPLPAGGRNGRVVLELAREVHDADDTGLKLCVCNPMTGDVSMLPPLQYRPGLYACTLLTRDDLDTRSSSTPPPHTFFKVLVVYNRPGFTALRSYSSETRRWSAEVAARRGKKNKMSTTRMQGLRHAVVHRGVAYWTVGLTMFAVRFDTPEPVELAMPPRGLGVGDLSPNNRVLGATPDGKLVSLYMLECGDFTAAGAMVLQPPPAGQDDDDDMSKWEWRFF</sequence>
<accession>A0A0D9XY26</accession>
<organism evidence="2 3">
    <name type="scientific">Leersia perrieri</name>
    <dbReference type="NCBI Taxonomy" id="77586"/>
    <lineage>
        <taxon>Eukaryota</taxon>
        <taxon>Viridiplantae</taxon>
        <taxon>Streptophyta</taxon>
        <taxon>Embryophyta</taxon>
        <taxon>Tracheophyta</taxon>
        <taxon>Spermatophyta</taxon>
        <taxon>Magnoliopsida</taxon>
        <taxon>Liliopsida</taxon>
        <taxon>Poales</taxon>
        <taxon>Poaceae</taxon>
        <taxon>BOP clade</taxon>
        <taxon>Oryzoideae</taxon>
        <taxon>Oryzeae</taxon>
        <taxon>Oryzinae</taxon>
        <taxon>Leersia</taxon>
    </lineage>
</organism>
<dbReference type="PANTHER" id="PTHR36140:SF9">
    <property type="entry name" value="F-BOX DOMAIN CONTAINING PROTEIN"/>
    <property type="match status" value="1"/>
</dbReference>
<evidence type="ECO:0000313" key="2">
    <source>
        <dbReference type="EnsemblPlants" id="LPERR12G06130.1"/>
    </source>
</evidence>
<keyword evidence="3" id="KW-1185">Reference proteome</keyword>
<dbReference type="InterPro" id="IPR001810">
    <property type="entry name" value="F-box_dom"/>
</dbReference>
<reference evidence="2 3" key="1">
    <citation type="submission" date="2012-08" db="EMBL/GenBank/DDBJ databases">
        <title>Oryza genome evolution.</title>
        <authorList>
            <person name="Wing R.A."/>
        </authorList>
    </citation>
    <scope>NUCLEOTIDE SEQUENCE</scope>
</reference>
<dbReference type="CDD" id="cd09917">
    <property type="entry name" value="F-box_SF"/>
    <property type="match status" value="1"/>
</dbReference>
<protein>
    <recommendedName>
        <fullName evidence="1">F-box domain-containing protein</fullName>
    </recommendedName>
</protein>
<proteinExistence type="predicted"/>
<dbReference type="InterPro" id="IPR036047">
    <property type="entry name" value="F-box-like_dom_sf"/>
</dbReference>
<dbReference type="Gramene" id="LPERR12G06130.1">
    <property type="protein sequence ID" value="LPERR12G06130.1"/>
    <property type="gene ID" value="LPERR12G06130"/>
</dbReference>
<dbReference type="Gene3D" id="1.20.1280.50">
    <property type="match status" value="1"/>
</dbReference>
<dbReference type="HOGENOM" id="CLU_049527_0_0_1"/>
<dbReference type="Proteomes" id="UP000032180">
    <property type="component" value="Chromosome 12"/>
</dbReference>
<name>A0A0D9XY26_9ORYZ</name>
<dbReference type="EnsemblPlants" id="LPERR12G06130.1">
    <property type="protein sequence ID" value="LPERR12G06130.1"/>
    <property type="gene ID" value="LPERR12G06130"/>
</dbReference>
<reference evidence="2" key="3">
    <citation type="submission" date="2015-04" db="UniProtKB">
        <authorList>
            <consortium name="EnsemblPlants"/>
        </authorList>
    </citation>
    <scope>IDENTIFICATION</scope>
</reference>
<dbReference type="AlphaFoldDB" id="A0A0D9XY26"/>
<dbReference type="Pfam" id="PF12937">
    <property type="entry name" value="F-box-like"/>
    <property type="match status" value="1"/>
</dbReference>
<dbReference type="SUPFAM" id="SSF81383">
    <property type="entry name" value="F-box domain"/>
    <property type="match status" value="1"/>
</dbReference>
<reference evidence="3" key="2">
    <citation type="submission" date="2013-12" db="EMBL/GenBank/DDBJ databases">
        <authorList>
            <person name="Yu Y."/>
            <person name="Lee S."/>
            <person name="de Baynast K."/>
            <person name="Wissotski M."/>
            <person name="Liu L."/>
            <person name="Talag J."/>
            <person name="Goicoechea J."/>
            <person name="Angelova A."/>
            <person name="Jetty R."/>
            <person name="Kudrna D."/>
            <person name="Golser W."/>
            <person name="Rivera L."/>
            <person name="Zhang J."/>
            <person name="Wing R."/>
        </authorList>
    </citation>
    <scope>NUCLEOTIDE SEQUENCE</scope>
</reference>
<evidence type="ECO:0000313" key="3">
    <source>
        <dbReference type="Proteomes" id="UP000032180"/>
    </source>
</evidence>
<dbReference type="PANTHER" id="PTHR36140">
    <property type="entry name" value="F-BOX DOMAIN-CONTAINING PROTEIN-RELATED"/>
    <property type="match status" value="1"/>
</dbReference>